<evidence type="ECO:0000259" key="9">
    <source>
        <dbReference type="PROSITE" id="PS51747"/>
    </source>
</evidence>
<organism evidence="10 11">
    <name type="scientific">Paenibacillus chartarius</name>
    <dbReference type="NCBI Taxonomy" id="747481"/>
    <lineage>
        <taxon>Bacteria</taxon>
        <taxon>Bacillati</taxon>
        <taxon>Bacillota</taxon>
        <taxon>Bacilli</taxon>
        <taxon>Bacillales</taxon>
        <taxon>Paenibacillaceae</taxon>
        <taxon>Paenibacillus</taxon>
    </lineage>
</organism>
<evidence type="ECO:0000256" key="1">
    <source>
        <dbReference type="ARBA" id="ARBA00010669"/>
    </source>
</evidence>
<reference evidence="10 11" key="1">
    <citation type="submission" date="2024-09" db="EMBL/GenBank/DDBJ databases">
        <authorList>
            <person name="Sun Q."/>
            <person name="Mori K."/>
        </authorList>
    </citation>
    <scope>NUCLEOTIDE SEQUENCE [LARGE SCALE GENOMIC DNA]</scope>
    <source>
        <strain evidence="10 11">CCM 7759</strain>
    </source>
</reference>
<dbReference type="InterPro" id="IPR058535">
    <property type="entry name" value="MafB19-deam"/>
</dbReference>
<evidence type="ECO:0000256" key="2">
    <source>
        <dbReference type="ARBA" id="ARBA00011738"/>
    </source>
</evidence>
<dbReference type="Gene3D" id="3.40.140.10">
    <property type="entry name" value="Cytidine Deaminase, domain 2"/>
    <property type="match status" value="1"/>
</dbReference>
<feature type="binding site" evidence="8">
    <location>
        <position position="94"/>
    </location>
    <ligand>
        <name>Zn(2+)</name>
        <dbReference type="ChEBI" id="CHEBI:29105"/>
        <note>catalytic</note>
    </ligand>
</feature>
<evidence type="ECO:0000256" key="4">
    <source>
        <dbReference type="ARBA" id="ARBA00022723"/>
    </source>
</evidence>
<comment type="cofactor">
    <cofactor evidence="8">
        <name>Zn(2+)</name>
        <dbReference type="ChEBI" id="CHEBI:29105"/>
    </cofactor>
    <text evidence="8">Binds 1 zinc ion per subunit.</text>
</comment>
<comment type="caution">
    <text evidence="10">The sequence shown here is derived from an EMBL/GenBank/DDBJ whole genome shotgun (WGS) entry which is preliminary data.</text>
</comment>
<evidence type="ECO:0000313" key="10">
    <source>
        <dbReference type="EMBL" id="MFC0216424.1"/>
    </source>
</evidence>
<dbReference type="GO" id="GO:0052717">
    <property type="term" value="F:tRNA-specific adenosine-34 deaminase activity"/>
    <property type="evidence" value="ECO:0007669"/>
    <property type="project" value="UniProtKB-EC"/>
</dbReference>
<dbReference type="EMBL" id="JBHLWN010000120">
    <property type="protein sequence ID" value="MFC0216424.1"/>
    <property type="molecule type" value="Genomic_DNA"/>
</dbReference>
<evidence type="ECO:0000256" key="8">
    <source>
        <dbReference type="HAMAP-Rule" id="MF_00972"/>
    </source>
</evidence>
<dbReference type="EC" id="3.5.4.33" evidence="8"/>
<accession>A0ABV6DUY0</accession>
<feature type="domain" description="CMP/dCMP-type deaminase" evidence="9">
    <location>
        <begin position="10"/>
        <end position="128"/>
    </location>
</feature>
<keyword evidence="4 8" id="KW-0479">Metal-binding</keyword>
<keyword evidence="11" id="KW-1185">Reference proteome</keyword>
<dbReference type="PROSITE" id="PS00903">
    <property type="entry name" value="CYT_DCMP_DEAMINASES_1"/>
    <property type="match status" value="1"/>
</dbReference>
<comment type="subunit">
    <text evidence="2 8">Homodimer.</text>
</comment>
<dbReference type="InterPro" id="IPR002125">
    <property type="entry name" value="CMP_dCMP_dom"/>
</dbReference>
<comment type="catalytic activity">
    <reaction evidence="7 8">
        <text>adenosine(34) in tRNA + H2O + H(+) = inosine(34) in tRNA + NH4(+)</text>
        <dbReference type="Rhea" id="RHEA:43168"/>
        <dbReference type="Rhea" id="RHEA-COMP:10373"/>
        <dbReference type="Rhea" id="RHEA-COMP:10374"/>
        <dbReference type="ChEBI" id="CHEBI:15377"/>
        <dbReference type="ChEBI" id="CHEBI:15378"/>
        <dbReference type="ChEBI" id="CHEBI:28938"/>
        <dbReference type="ChEBI" id="CHEBI:74411"/>
        <dbReference type="ChEBI" id="CHEBI:82852"/>
        <dbReference type="EC" id="3.5.4.33"/>
    </reaction>
</comment>
<dbReference type="PANTHER" id="PTHR11079">
    <property type="entry name" value="CYTOSINE DEAMINASE FAMILY MEMBER"/>
    <property type="match status" value="1"/>
</dbReference>
<proteinExistence type="inferred from homology"/>
<dbReference type="RefSeq" id="WP_377474592.1">
    <property type="nucleotide sequence ID" value="NZ_JBHLWN010000120.1"/>
</dbReference>
<feature type="active site" description="Proton donor" evidence="8">
    <location>
        <position position="63"/>
    </location>
</feature>
<dbReference type="NCBIfam" id="NF008113">
    <property type="entry name" value="PRK10860.1"/>
    <property type="match status" value="1"/>
</dbReference>
<evidence type="ECO:0000256" key="5">
    <source>
        <dbReference type="ARBA" id="ARBA00022801"/>
    </source>
</evidence>
<comment type="similarity">
    <text evidence="1">Belongs to the cytidine and deoxycytidylate deaminase family. ADAT2 subfamily.</text>
</comment>
<sequence>MRSCPHVENENHEFWMREAIAEARKAEALREVPIGAVIVKNGAIIGRGHNLRETSKDPTLHAEMIAIREASERLDAWRLLDCTLYVTLEPCPMCAGAIVQSRLPRVVFASPDPKAGCAGTLMNLLEESRFNHRAEVIGGVLQEECSAMLSGFFRALRGKV</sequence>
<name>A0ABV6DUY0_9BACL</name>
<comment type="function">
    <text evidence="8">Catalyzes the deamination of adenosine to inosine at the wobble position 34 of tRNA(Arg2).</text>
</comment>
<keyword evidence="6 8" id="KW-0862">Zinc</keyword>
<dbReference type="CDD" id="cd01285">
    <property type="entry name" value="nucleoside_deaminase"/>
    <property type="match status" value="1"/>
</dbReference>
<dbReference type="HAMAP" id="MF_00972">
    <property type="entry name" value="tRNA_aden_deaminase"/>
    <property type="match status" value="1"/>
</dbReference>
<protein>
    <recommendedName>
        <fullName evidence="8">tRNA-specific adenosine deaminase</fullName>
        <ecNumber evidence="8">3.5.4.33</ecNumber>
    </recommendedName>
</protein>
<dbReference type="InterPro" id="IPR016192">
    <property type="entry name" value="APOBEC/CMP_deaminase_Zn-bd"/>
</dbReference>
<evidence type="ECO:0000256" key="7">
    <source>
        <dbReference type="ARBA" id="ARBA00048045"/>
    </source>
</evidence>
<keyword evidence="5 8" id="KW-0378">Hydrolase</keyword>
<dbReference type="SUPFAM" id="SSF53927">
    <property type="entry name" value="Cytidine deaminase-like"/>
    <property type="match status" value="1"/>
</dbReference>
<feature type="binding site" evidence="8">
    <location>
        <position position="91"/>
    </location>
    <ligand>
        <name>Zn(2+)</name>
        <dbReference type="ChEBI" id="CHEBI:29105"/>
        <note>catalytic</note>
    </ligand>
</feature>
<keyword evidence="3 8" id="KW-0819">tRNA processing</keyword>
<dbReference type="Pfam" id="PF14437">
    <property type="entry name" value="MafB19-deam"/>
    <property type="match status" value="1"/>
</dbReference>
<dbReference type="PANTHER" id="PTHR11079:SF202">
    <property type="entry name" value="TRNA-SPECIFIC ADENOSINE DEAMINASE"/>
    <property type="match status" value="1"/>
</dbReference>
<dbReference type="InterPro" id="IPR016193">
    <property type="entry name" value="Cytidine_deaminase-like"/>
</dbReference>
<evidence type="ECO:0000313" key="11">
    <source>
        <dbReference type="Proteomes" id="UP001589776"/>
    </source>
</evidence>
<feature type="binding site" evidence="8">
    <location>
        <position position="61"/>
    </location>
    <ligand>
        <name>Zn(2+)</name>
        <dbReference type="ChEBI" id="CHEBI:29105"/>
        <note>catalytic</note>
    </ligand>
</feature>
<dbReference type="Proteomes" id="UP001589776">
    <property type="component" value="Unassembled WGS sequence"/>
</dbReference>
<evidence type="ECO:0000256" key="6">
    <source>
        <dbReference type="ARBA" id="ARBA00022833"/>
    </source>
</evidence>
<evidence type="ECO:0000256" key="3">
    <source>
        <dbReference type="ARBA" id="ARBA00022694"/>
    </source>
</evidence>
<dbReference type="PROSITE" id="PS51747">
    <property type="entry name" value="CYT_DCMP_DEAMINASES_2"/>
    <property type="match status" value="1"/>
</dbReference>
<dbReference type="InterPro" id="IPR028883">
    <property type="entry name" value="tRNA_aden_deaminase"/>
</dbReference>
<gene>
    <name evidence="8 10" type="primary">tadA</name>
    <name evidence="10" type="ORF">ACFFK0_28915</name>
</gene>